<dbReference type="EMBL" id="BARW01020431">
    <property type="protein sequence ID" value="GAI91519.1"/>
    <property type="molecule type" value="Genomic_DNA"/>
</dbReference>
<gene>
    <name evidence="2" type="ORF">S12H4_34521</name>
</gene>
<dbReference type="InterPro" id="IPR013784">
    <property type="entry name" value="Carb-bd-like_fold"/>
</dbReference>
<reference evidence="2" key="1">
    <citation type="journal article" date="2014" name="Front. Microbiol.">
        <title>High frequency of phylogenetically diverse reductive dehalogenase-homologous genes in deep subseafloor sedimentary metagenomes.</title>
        <authorList>
            <person name="Kawai M."/>
            <person name="Futagami T."/>
            <person name="Toyoda A."/>
            <person name="Takaki Y."/>
            <person name="Nishi S."/>
            <person name="Hori S."/>
            <person name="Arai W."/>
            <person name="Tsubouchi T."/>
            <person name="Morono Y."/>
            <person name="Uchiyama I."/>
            <person name="Ito T."/>
            <person name="Fujiyama A."/>
            <person name="Inagaki F."/>
            <person name="Takami H."/>
        </authorList>
    </citation>
    <scope>NUCLEOTIDE SEQUENCE</scope>
    <source>
        <strain evidence="2">Expedition CK06-06</strain>
    </source>
</reference>
<evidence type="ECO:0000256" key="1">
    <source>
        <dbReference type="SAM" id="MobiDB-lite"/>
    </source>
</evidence>
<comment type="caution">
    <text evidence="2">The sequence shown here is derived from an EMBL/GenBank/DDBJ whole genome shotgun (WGS) entry which is preliminary data.</text>
</comment>
<proteinExistence type="predicted"/>
<name>X1UGR7_9ZZZZ</name>
<dbReference type="GO" id="GO:0030246">
    <property type="term" value="F:carbohydrate binding"/>
    <property type="evidence" value="ECO:0007669"/>
    <property type="project" value="InterPro"/>
</dbReference>
<feature type="region of interest" description="Disordered" evidence="1">
    <location>
        <begin position="88"/>
        <end position="107"/>
    </location>
</feature>
<organism evidence="2">
    <name type="scientific">marine sediment metagenome</name>
    <dbReference type="NCBI Taxonomy" id="412755"/>
    <lineage>
        <taxon>unclassified sequences</taxon>
        <taxon>metagenomes</taxon>
        <taxon>ecological metagenomes</taxon>
    </lineage>
</organism>
<dbReference type="InterPro" id="IPR011050">
    <property type="entry name" value="Pectin_lyase_fold/virulence"/>
</dbReference>
<dbReference type="SUPFAM" id="SSF49452">
    <property type="entry name" value="Starch-binding domain-like"/>
    <property type="match status" value="1"/>
</dbReference>
<protein>
    <submittedName>
        <fullName evidence="2">Uncharacterized protein</fullName>
    </submittedName>
</protein>
<dbReference type="SUPFAM" id="SSF51126">
    <property type="entry name" value="Pectin lyase-like"/>
    <property type="match status" value="1"/>
</dbReference>
<sequence length="272" mass="29168">IKDYLKATDKEATPEEIAKARAMLTAANAMASGVKVTNTETYRNIVLDQPISKEQFVPSKNIDEITEELKNLRAQYIHRLENISPTDPNLKTDVQVKPGSTRPDYSATLPDGVTIEQPTTIRVPEDYPTTYAAVDAAKAGDTIVVSGGLYRGEAVEGKGRSVVQGKVLGPQGEPVKGASVELQIFVGGDVDDMANYRAQRVFTDANGLYVFEGLQTDANGLYVLEGLEAGSAHIGRAFTAEDGSTSGVPYGLMFDFEIEPGKSYDITLGGKG</sequence>
<feature type="non-terminal residue" evidence="2">
    <location>
        <position position="1"/>
    </location>
</feature>
<dbReference type="AlphaFoldDB" id="X1UGR7"/>
<feature type="non-terminal residue" evidence="2">
    <location>
        <position position="272"/>
    </location>
</feature>
<accession>X1UGR7</accession>
<evidence type="ECO:0000313" key="2">
    <source>
        <dbReference type="EMBL" id="GAI91519.1"/>
    </source>
</evidence>